<protein>
    <submittedName>
        <fullName evidence="1">Uncharacterized protein</fullName>
    </submittedName>
</protein>
<reference evidence="1" key="1">
    <citation type="submission" date="2016-11" db="EMBL/GenBank/DDBJ databases">
        <title>The genome sequence of Colletotrichum cuscutae.</title>
        <authorList>
            <person name="Baroncelli R."/>
        </authorList>
    </citation>
    <scope>NUCLEOTIDE SEQUENCE</scope>
    <source>
        <strain evidence="1">IMI 304802</strain>
    </source>
</reference>
<gene>
    <name evidence="1" type="ORF">CCUS01_17227</name>
</gene>
<name>A0AAI9Y4Z0_9PEZI</name>
<comment type="caution">
    <text evidence="1">The sequence shown here is derived from an EMBL/GenBank/DDBJ whole genome shotgun (WGS) entry which is preliminary data.</text>
</comment>
<evidence type="ECO:0000313" key="2">
    <source>
        <dbReference type="Proteomes" id="UP001239213"/>
    </source>
</evidence>
<proteinExistence type="predicted"/>
<organism evidence="1 2">
    <name type="scientific">Colletotrichum cuscutae</name>
    <dbReference type="NCBI Taxonomy" id="1209917"/>
    <lineage>
        <taxon>Eukaryota</taxon>
        <taxon>Fungi</taxon>
        <taxon>Dikarya</taxon>
        <taxon>Ascomycota</taxon>
        <taxon>Pezizomycotina</taxon>
        <taxon>Sordariomycetes</taxon>
        <taxon>Hypocreomycetidae</taxon>
        <taxon>Glomerellales</taxon>
        <taxon>Glomerellaceae</taxon>
        <taxon>Colletotrichum</taxon>
        <taxon>Colletotrichum acutatum species complex</taxon>
    </lineage>
</organism>
<dbReference type="Proteomes" id="UP001239213">
    <property type="component" value="Unassembled WGS sequence"/>
</dbReference>
<accession>A0AAI9Y4Z0</accession>
<dbReference type="EMBL" id="MPDP01000177">
    <property type="protein sequence ID" value="KAK1473197.1"/>
    <property type="molecule type" value="Genomic_DNA"/>
</dbReference>
<keyword evidence="2" id="KW-1185">Reference proteome</keyword>
<evidence type="ECO:0000313" key="1">
    <source>
        <dbReference type="EMBL" id="KAK1473197.1"/>
    </source>
</evidence>
<dbReference type="AlphaFoldDB" id="A0AAI9Y4Z0"/>
<sequence length="80" mass="8674">MLCSGIAMLAPGLEVGGLAIVEVEGMVPLWEVPFMASMGRKSVLMTKNPMDVAVVGGRVRLYFAPEEGKSRIFVYEVREG</sequence>